<dbReference type="Proteomes" id="UP001152604">
    <property type="component" value="Unassembled WGS sequence"/>
</dbReference>
<protein>
    <submittedName>
        <fullName evidence="2">Uncharacterized protein</fullName>
    </submittedName>
</protein>
<feature type="region of interest" description="Disordered" evidence="1">
    <location>
        <begin position="1"/>
        <end position="24"/>
    </location>
</feature>
<dbReference type="EMBL" id="CAKXZS010000001">
    <property type="protein sequence ID" value="CAH2394123.1"/>
    <property type="molecule type" value="Genomic_DNA"/>
</dbReference>
<sequence>MMVGAGAKPNNPCRSLDKPGSSVGCPPSSQEWRVEFSAGSGIHASFDCYARCPMSDDFVASSKFAVISPVPETGSAIGQVPVVFVDRVFDTMEGATWRTFQSRTKRSSPMRDYVNSRYADDRRAIAYVARNIRRRCRKQ</sequence>
<comment type="caution">
    <text evidence="2">The sequence shown here is derived from an EMBL/GenBank/DDBJ whole genome shotgun (WGS) entry which is preliminary data.</text>
</comment>
<evidence type="ECO:0000313" key="3">
    <source>
        <dbReference type="Proteomes" id="UP001152604"/>
    </source>
</evidence>
<accession>A0ABN8JAN9</accession>
<organism evidence="2 3">
    <name type="scientific">Mesorhizobium ventifaucium</name>
    <dbReference type="NCBI Taxonomy" id="666020"/>
    <lineage>
        <taxon>Bacteria</taxon>
        <taxon>Pseudomonadati</taxon>
        <taxon>Pseudomonadota</taxon>
        <taxon>Alphaproteobacteria</taxon>
        <taxon>Hyphomicrobiales</taxon>
        <taxon>Phyllobacteriaceae</taxon>
        <taxon>Mesorhizobium</taxon>
    </lineage>
</organism>
<proteinExistence type="predicted"/>
<evidence type="ECO:0000256" key="1">
    <source>
        <dbReference type="SAM" id="MobiDB-lite"/>
    </source>
</evidence>
<name>A0ABN8JAN9_9HYPH</name>
<gene>
    <name evidence="2" type="ORF">MES4922_10036</name>
</gene>
<evidence type="ECO:0000313" key="2">
    <source>
        <dbReference type="EMBL" id="CAH2394123.1"/>
    </source>
</evidence>
<reference evidence="2" key="1">
    <citation type="submission" date="2022-03" db="EMBL/GenBank/DDBJ databases">
        <authorList>
            <person name="Brunel B."/>
        </authorList>
    </citation>
    <scope>NUCLEOTIDE SEQUENCE</scope>
    <source>
        <strain evidence="2">STM4922sample</strain>
    </source>
</reference>
<keyword evidence="3" id="KW-1185">Reference proteome</keyword>